<dbReference type="Proteomes" id="UP000504610">
    <property type="component" value="Chromosome 5"/>
</dbReference>
<keyword evidence="1" id="KW-1185">Reference proteome</keyword>
<dbReference type="RefSeq" id="XP_056842631.1">
    <property type="nucleotide sequence ID" value="XM_056986651.1"/>
</dbReference>
<reference evidence="1" key="1">
    <citation type="journal article" date="2019" name="Database">
        <title>The radish genome database (RadishGD): an integrated information resource for radish genomics.</title>
        <authorList>
            <person name="Yu H.J."/>
            <person name="Baek S."/>
            <person name="Lee Y.J."/>
            <person name="Cho A."/>
            <person name="Mun J.H."/>
        </authorList>
    </citation>
    <scope>NUCLEOTIDE SEQUENCE [LARGE SCALE GENOMIC DNA]</scope>
    <source>
        <strain evidence="1">cv. WK10039</strain>
    </source>
</reference>
<evidence type="ECO:0000313" key="2">
    <source>
        <dbReference type="RefSeq" id="XP_056842631.1"/>
    </source>
</evidence>
<reference evidence="2" key="2">
    <citation type="submission" date="2025-08" db="UniProtKB">
        <authorList>
            <consortium name="RefSeq"/>
        </authorList>
    </citation>
    <scope>IDENTIFICATION</scope>
    <source>
        <tissue evidence="2">Leaf</tissue>
    </source>
</reference>
<dbReference type="AlphaFoldDB" id="A0A9W3BTM2"/>
<gene>
    <name evidence="2" type="primary">LOC108857141</name>
</gene>
<dbReference type="GeneID" id="108857141"/>
<name>A0A9W3BTM2_RAPSA</name>
<protein>
    <submittedName>
        <fullName evidence="2">Uncharacterized protein LOC108857141</fullName>
    </submittedName>
</protein>
<dbReference type="KEGG" id="rsz:108857141"/>
<evidence type="ECO:0000313" key="1">
    <source>
        <dbReference type="Proteomes" id="UP000504610"/>
    </source>
</evidence>
<sequence length="92" mass="9734">MASPAAPLANSAVAYTTFNSLRLGRTVQSVSRLLVGSSATGIPGTSTRMESSWELRFSFSMNWTVLTGPASFGYSASRCVTTDVTGVVRFTC</sequence>
<proteinExistence type="predicted"/>
<organism evidence="1 2">
    <name type="scientific">Raphanus sativus</name>
    <name type="common">Radish</name>
    <name type="synonym">Raphanus raphanistrum var. sativus</name>
    <dbReference type="NCBI Taxonomy" id="3726"/>
    <lineage>
        <taxon>Eukaryota</taxon>
        <taxon>Viridiplantae</taxon>
        <taxon>Streptophyta</taxon>
        <taxon>Embryophyta</taxon>
        <taxon>Tracheophyta</taxon>
        <taxon>Spermatophyta</taxon>
        <taxon>Magnoliopsida</taxon>
        <taxon>eudicotyledons</taxon>
        <taxon>Gunneridae</taxon>
        <taxon>Pentapetalae</taxon>
        <taxon>rosids</taxon>
        <taxon>malvids</taxon>
        <taxon>Brassicales</taxon>
        <taxon>Brassicaceae</taxon>
        <taxon>Brassiceae</taxon>
        <taxon>Raphanus</taxon>
    </lineage>
</organism>
<accession>A0A9W3BTM2</accession>